<dbReference type="InterPro" id="IPR007318">
    <property type="entry name" value="Phopholipid_MeTrfase"/>
</dbReference>
<dbReference type="Pfam" id="PF04191">
    <property type="entry name" value="PEMT"/>
    <property type="match status" value="1"/>
</dbReference>
<keyword evidence="4 9" id="KW-1133">Transmembrane helix</keyword>
<dbReference type="VEuPathDB" id="AmoebaDB:NAEGRDRAFT_56371"/>
<feature type="transmembrane region" description="Helical" evidence="9">
    <location>
        <begin position="99"/>
        <end position="130"/>
    </location>
</feature>
<keyword evidence="5" id="KW-0443">Lipid metabolism</keyword>
<feature type="transmembrane region" description="Helical" evidence="9">
    <location>
        <begin position="6"/>
        <end position="25"/>
    </location>
</feature>
<dbReference type="Gene3D" id="1.20.120.1630">
    <property type="match status" value="1"/>
</dbReference>
<dbReference type="GO" id="GO:0012505">
    <property type="term" value="C:endomembrane system"/>
    <property type="evidence" value="ECO:0007669"/>
    <property type="project" value="UniProtKB-SubCell"/>
</dbReference>
<dbReference type="GeneID" id="8857711"/>
<evidence type="ECO:0000313" key="11">
    <source>
        <dbReference type="Proteomes" id="UP000006671"/>
    </source>
</evidence>
<sequence length="163" mass="19114">MSSLELKVPPVLFTFLCMLAMYLFNIMTRNAFSLCSSDDNSFVMRLLLFASSLMIGAGIALAGKYEFSKMKTTVNPMTPEKTSSLVQGGVYRWTRNPMYVGFLACLFGWSLFLMDWMVMVVFLPFFVWYLNKFQIEPEERFLQELFGQEFVNYKRKVKRWLFV</sequence>
<evidence type="ECO:0000313" key="10">
    <source>
        <dbReference type="EMBL" id="EFC37835.1"/>
    </source>
</evidence>
<keyword evidence="2" id="KW-0444">Lipid biosynthesis</keyword>
<dbReference type="PANTHER" id="PTHR12714">
    <property type="entry name" value="PROTEIN-S ISOPRENYLCYSTEINE O-METHYLTRANSFERASE"/>
    <property type="match status" value="1"/>
</dbReference>
<evidence type="ECO:0000256" key="6">
    <source>
        <dbReference type="ARBA" id="ARBA00023136"/>
    </source>
</evidence>
<evidence type="ECO:0000256" key="1">
    <source>
        <dbReference type="ARBA" id="ARBA00004127"/>
    </source>
</evidence>
<evidence type="ECO:0000256" key="9">
    <source>
        <dbReference type="SAM" id="Phobius"/>
    </source>
</evidence>
<evidence type="ECO:0000256" key="7">
    <source>
        <dbReference type="ARBA" id="ARBA00023209"/>
    </source>
</evidence>
<dbReference type="EMBL" id="GG738914">
    <property type="protein sequence ID" value="EFC37835.1"/>
    <property type="molecule type" value="Genomic_DNA"/>
</dbReference>
<gene>
    <name evidence="10" type="ORF">NAEGRDRAFT_56371</name>
</gene>
<accession>D2VZF2</accession>
<keyword evidence="6 9" id="KW-0472">Membrane</keyword>
<evidence type="ECO:0000256" key="4">
    <source>
        <dbReference type="ARBA" id="ARBA00022989"/>
    </source>
</evidence>
<dbReference type="UniPathway" id="UPA00753"/>
<dbReference type="KEGG" id="ngr:NAEGRDRAFT_56371"/>
<dbReference type="Proteomes" id="UP000006671">
    <property type="component" value="Unassembled WGS sequence"/>
</dbReference>
<reference evidence="10 11" key="1">
    <citation type="journal article" date="2010" name="Cell">
        <title>The genome of Naegleria gruberi illuminates early eukaryotic versatility.</title>
        <authorList>
            <person name="Fritz-Laylin L.K."/>
            <person name="Prochnik S.E."/>
            <person name="Ginger M.L."/>
            <person name="Dacks J.B."/>
            <person name="Carpenter M.L."/>
            <person name="Field M.C."/>
            <person name="Kuo A."/>
            <person name="Paredez A."/>
            <person name="Chapman J."/>
            <person name="Pham J."/>
            <person name="Shu S."/>
            <person name="Neupane R."/>
            <person name="Cipriano M."/>
            <person name="Mancuso J."/>
            <person name="Tu H."/>
            <person name="Salamov A."/>
            <person name="Lindquist E."/>
            <person name="Shapiro H."/>
            <person name="Lucas S."/>
            <person name="Grigoriev I.V."/>
            <person name="Cande W.Z."/>
            <person name="Fulton C."/>
            <person name="Rokhsar D.S."/>
            <person name="Dawson S.C."/>
        </authorList>
    </citation>
    <scope>NUCLEOTIDE SEQUENCE [LARGE SCALE GENOMIC DNA]</scope>
    <source>
        <strain evidence="10 11">NEG-M</strain>
    </source>
</reference>
<dbReference type="InParanoid" id="D2VZF2"/>
<comment type="subcellular location">
    <subcellularLocation>
        <location evidence="1">Endomembrane system</location>
        <topology evidence="1">Multi-pass membrane protein</topology>
    </subcellularLocation>
</comment>
<evidence type="ECO:0000256" key="8">
    <source>
        <dbReference type="ARBA" id="ARBA00023264"/>
    </source>
</evidence>
<dbReference type="PANTHER" id="PTHR12714:SF24">
    <property type="entry name" value="SLR1182 PROTEIN"/>
    <property type="match status" value="1"/>
</dbReference>
<name>D2VZF2_NAEGR</name>
<dbReference type="RefSeq" id="XP_002670579.1">
    <property type="nucleotide sequence ID" value="XM_002670533.1"/>
</dbReference>
<evidence type="ECO:0000256" key="2">
    <source>
        <dbReference type="ARBA" id="ARBA00022516"/>
    </source>
</evidence>
<dbReference type="AlphaFoldDB" id="D2VZF2"/>
<dbReference type="OrthoDB" id="422086at2759"/>
<keyword evidence="7" id="KW-0594">Phospholipid biosynthesis</keyword>
<dbReference type="GO" id="GO:0006656">
    <property type="term" value="P:phosphatidylcholine biosynthetic process"/>
    <property type="evidence" value="ECO:0007669"/>
    <property type="project" value="UniProtKB-UniPathway"/>
</dbReference>
<protein>
    <submittedName>
        <fullName evidence="10">Membrane protein</fullName>
    </submittedName>
</protein>
<keyword evidence="3 9" id="KW-0812">Transmembrane</keyword>
<evidence type="ECO:0000256" key="3">
    <source>
        <dbReference type="ARBA" id="ARBA00022692"/>
    </source>
</evidence>
<proteinExistence type="predicted"/>
<dbReference type="OMA" id="LMHRISY"/>
<keyword evidence="11" id="KW-1185">Reference proteome</keyword>
<feature type="transmembrane region" description="Helical" evidence="9">
    <location>
        <begin position="46"/>
        <end position="65"/>
    </location>
</feature>
<keyword evidence="8" id="KW-1208">Phospholipid metabolism</keyword>
<dbReference type="STRING" id="5762.D2VZF2"/>
<dbReference type="GO" id="GO:0016740">
    <property type="term" value="F:transferase activity"/>
    <property type="evidence" value="ECO:0007669"/>
    <property type="project" value="UniProtKB-ARBA"/>
</dbReference>
<evidence type="ECO:0000256" key="5">
    <source>
        <dbReference type="ARBA" id="ARBA00023098"/>
    </source>
</evidence>
<organism evidence="11">
    <name type="scientific">Naegleria gruberi</name>
    <name type="common">Amoeba</name>
    <dbReference type="NCBI Taxonomy" id="5762"/>
    <lineage>
        <taxon>Eukaryota</taxon>
        <taxon>Discoba</taxon>
        <taxon>Heterolobosea</taxon>
        <taxon>Tetramitia</taxon>
        <taxon>Eutetramitia</taxon>
        <taxon>Vahlkampfiidae</taxon>
        <taxon>Naegleria</taxon>
    </lineage>
</organism>